<comment type="similarity">
    <text evidence="4">In the N-terminal section; belongs to the N-acetylglucosamine-1-phosphate uridyltransferase family.</text>
</comment>
<dbReference type="SUPFAM" id="SSF51161">
    <property type="entry name" value="Trimeric LpxA-like enzymes"/>
    <property type="match status" value="1"/>
</dbReference>
<keyword evidence="5" id="KW-0808">Transferase</keyword>
<evidence type="ECO:0000313" key="15">
    <source>
        <dbReference type="Proteomes" id="UP000034539"/>
    </source>
</evidence>
<comment type="catalytic activity">
    <reaction evidence="11">
        <text>N-acetyl-alpha-D-glucosamine 1-phosphate + UTP + H(+) = UDP-N-acetyl-alpha-D-glucosamine + diphosphate</text>
        <dbReference type="Rhea" id="RHEA:13509"/>
        <dbReference type="ChEBI" id="CHEBI:15378"/>
        <dbReference type="ChEBI" id="CHEBI:33019"/>
        <dbReference type="ChEBI" id="CHEBI:46398"/>
        <dbReference type="ChEBI" id="CHEBI:57705"/>
        <dbReference type="ChEBI" id="CHEBI:57776"/>
        <dbReference type="EC" id="2.7.7.23"/>
    </reaction>
</comment>
<protein>
    <submittedName>
        <fullName evidence="14">Bifunctional protein GlmU</fullName>
    </submittedName>
</protein>
<dbReference type="Gene3D" id="2.160.10.10">
    <property type="entry name" value="Hexapeptide repeat proteins"/>
    <property type="match status" value="1"/>
</dbReference>
<comment type="catalytic activity">
    <reaction evidence="10">
        <text>alpha-D-glucosamine 1-phosphate + acetyl-CoA = N-acetyl-alpha-D-glucosamine 1-phosphate + CoA + H(+)</text>
        <dbReference type="Rhea" id="RHEA:13725"/>
        <dbReference type="ChEBI" id="CHEBI:15378"/>
        <dbReference type="ChEBI" id="CHEBI:57287"/>
        <dbReference type="ChEBI" id="CHEBI:57288"/>
        <dbReference type="ChEBI" id="CHEBI:57776"/>
        <dbReference type="ChEBI" id="CHEBI:58516"/>
        <dbReference type="EC" id="2.3.1.157"/>
    </reaction>
</comment>
<name>A0A0G0SIB5_9BACT</name>
<evidence type="ECO:0000256" key="2">
    <source>
        <dbReference type="ARBA" id="ARBA00005208"/>
    </source>
</evidence>
<dbReference type="InterPro" id="IPR011004">
    <property type="entry name" value="Trimer_LpxA-like_sf"/>
</dbReference>
<comment type="pathway">
    <text evidence="1">Nucleotide-sugar biosynthesis; UDP-N-acetyl-alpha-D-glucosamine biosynthesis; N-acetyl-alpha-D-glucosamine 1-phosphate from alpha-D-glucosamine 6-phosphate (route II): step 2/2.</text>
</comment>
<evidence type="ECO:0000256" key="5">
    <source>
        <dbReference type="ARBA" id="ARBA00022679"/>
    </source>
</evidence>
<accession>A0A0G0SIB5</accession>
<evidence type="ECO:0000256" key="3">
    <source>
        <dbReference type="ARBA" id="ARBA00007707"/>
    </source>
</evidence>
<feature type="domain" description="Nucleotidyl transferase" evidence="12">
    <location>
        <begin position="6"/>
        <end position="234"/>
    </location>
</feature>
<dbReference type="InterPro" id="IPR050065">
    <property type="entry name" value="GlmU-like"/>
</dbReference>
<dbReference type="GO" id="GO:0003977">
    <property type="term" value="F:UDP-N-acetylglucosamine diphosphorylase activity"/>
    <property type="evidence" value="ECO:0007669"/>
    <property type="project" value="UniProtKB-EC"/>
</dbReference>
<gene>
    <name evidence="14" type="ORF">UT63_C0001G0007</name>
</gene>
<evidence type="ECO:0000256" key="4">
    <source>
        <dbReference type="ARBA" id="ARBA00007947"/>
    </source>
</evidence>
<dbReference type="PROSITE" id="PS00101">
    <property type="entry name" value="HEXAPEP_TRANSFERASES"/>
    <property type="match status" value="1"/>
</dbReference>
<dbReference type="InterPro" id="IPR001451">
    <property type="entry name" value="Hexapep"/>
</dbReference>
<evidence type="ECO:0000256" key="6">
    <source>
        <dbReference type="ARBA" id="ARBA00022695"/>
    </source>
</evidence>
<dbReference type="InterPro" id="IPR018357">
    <property type="entry name" value="Hexapep_transf_CS"/>
</dbReference>
<dbReference type="InterPro" id="IPR029044">
    <property type="entry name" value="Nucleotide-diphossugar_trans"/>
</dbReference>
<evidence type="ECO:0000313" key="14">
    <source>
        <dbReference type="EMBL" id="KKR34440.1"/>
    </source>
</evidence>
<keyword evidence="9" id="KW-0012">Acyltransferase</keyword>
<dbReference type="PANTHER" id="PTHR43584">
    <property type="entry name" value="NUCLEOTIDYL TRANSFERASE"/>
    <property type="match status" value="1"/>
</dbReference>
<feature type="domain" description="Mannose-1-phosphate guanyltransferase C-terminal" evidence="13">
    <location>
        <begin position="241"/>
        <end position="319"/>
    </location>
</feature>
<evidence type="ECO:0000256" key="1">
    <source>
        <dbReference type="ARBA" id="ARBA00005166"/>
    </source>
</evidence>
<dbReference type="GO" id="GO:0019134">
    <property type="term" value="F:glucosamine-1-phosphate N-acetyltransferase activity"/>
    <property type="evidence" value="ECO:0007669"/>
    <property type="project" value="UniProtKB-EC"/>
</dbReference>
<evidence type="ECO:0000259" key="13">
    <source>
        <dbReference type="Pfam" id="PF25087"/>
    </source>
</evidence>
<evidence type="ECO:0000256" key="10">
    <source>
        <dbReference type="ARBA" id="ARBA00048247"/>
    </source>
</evidence>
<dbReference type="InterPro" id="IPR005835">
    <property type="entry name" value="NTP_transferase_dom"/>
</dbReference>
<dbReference type="EMBL" id="LBXN01000001">
    <property type="protein sequence ID" value="KKR34440.1"/>
    <property type="molecule type" value="Genomic_DNA"/>
</dbReference>
<dbReference type="InterPro" id="IPR056729">
    <property type="entry name" value="GMPPB_C"/>
</dbReference>
<keyword evidence="8" id="KW-0511">Multifunctional enzyme</keyword>
<dbReference type="PANTHER" id="PTHR43584:SF8">
    <property type="entry name" value="N-ACETYLMURAMATE ALPHA-1-PHOSPHATE URIDYLYLTRANSFERASE"/>
    <property type="match status" value="1"/>
</dbReference>
<dbReference type="Pfam" id="PF00132">
    <property type="entry name" value="Hexapep"/>
    <property type="match status" value="1"/>
</dbReference>
<keyword evidence="6" id="KW-0548">Nucleotidyltransferase</keyword>
<evidence type="ECO:0000256" key="7">
    <source>
        <dbReference type="ARBA" id="ARBA00022737"/>
    </source>
</evidence>
<comment type="pathway">
    <text evidence="2">Nucleotide-sugar biosynthesis; UDP-N-acetyl-alpha-D-glucosamine biosynthesis; UDP-N-acetyl-alpha-D-glucosamine from N-acetyl-alpha-D-glucosamine 1-phosphate: step 1/1.</text>
</comment>
<organism evidence="14 15">
    <name type="scientific">Candidatus Gottesmanbacteria bacterium GW2011_GWC2_39_8</name>
    <dbReference type="NCBI Taxonomy" id="1618450"/>
    <lineage>
        <taxon>Bacteria</taxon>
        <taxon>Candidatus Gottesmaniibacteriota</taxon>
    </lineage>
</organism>
<dbReference type="Gene3D" id="3.90.550.10">
    <property type="entry name" value="Spore Coat Polysaccharide Biosynthesis Protein SpsA, Chain A"/>
    <property type="match status" value="1"/>
</dbReference>
<keyword evidence="7" id="KW-0677">Repeat</keyword>
<evidence type="ECO:0000256" key="8">
    <source>
        <dbReference type="ARBA" id="ARBA00023268"/>
    </source>
</evidence>
<sequence>MKDILAVILAGGDSTRFWPLKEKTFFPIMGKPLLYHSLDRLKKAGIDEFLIVHTKANEKLVDDFIKVYPQLKIIKALQTDNRSMAGAILSVGQIIKNRPVMFVGPEEVYDNDLPEMVVKSLSDSTEALMVGYEVDHYVPAGYLQIEDGLIKSIVEKPGAGKEPSNLVEFVLHYYRNPGKLTDKLKTFEGEEDDLHEKAVDQLMKEGEKYNFYHYKGYWGQVKYPWSILEISDYYLSKLDHQLMDPTVKISPKAFVSGPVILGPNVKIMAGATVTGPCFIGENTIIGTNAMVRNSMVGNDSVIGFSTEITRSYIGNNCWFHSNYIGDSVISQNASFGAGAVTGNLRLDESEISSKVGEVKIKTGRNKLGAIIGKNVRVGVNASLMPGVKIGENSIVGAGVVLNQDLPENKFCKLEQQYLTVDNITHDVGKGRDKFRNKLKI</sequence>
<dbReference type="AlphaFoldDB" id="A0A0G0SIB5"/>
<evidence type="ECO:0000259" key="12">
    <source>
        <dbReference type="Pfam" id="PF00483"/>
    </source>
</evidence>
<dbReference type="Proteomes" id="UP000034539">
    <property type="component" value="Unassembled WGS sequence"/>
</dbReference>
<dbReference type="Pfam" id="PF25087">
    <property type="entry name" value="GMPPB_C"/>
    <property type="match status" value="1"/>
</dbReference>
<comment type="caution">
    <text evidence="14">The sequence shown here is derived from an EMBL/GenBank/DDBJ whole genome shotgun (WGS) entry which is preliminary data.</text>
</comment>
<dbReference type="SUPFAM" id="SSF53448">
    <property type="entry name" value="Nucleotide-diphospho-sugar transferases"/>
    <property type="match status" value="1"/>
</dbReference>
<reference evidence="14 15" key="1">
    <citation type="journal article" date="2015" name="Nature">
        <title>rRNA introns, odd ribosomes, and small enigmatic genomes across a large radiation of phyla.</title>
        <authorList>
            <person name="Brown C.T."/>
            <person name="Hug L.A."/>
            <person name="Thomas B.C."/>
            <person name="Sharon I."/>
            <person name="Castelle C.J."/>
            <person name="Singh A."/>
            <person name="Wilkins M.J."/>
            <person name="Williams K.H."/>
            <person name="Banfield J.F."/>
        </authorList>
    </citation>
    <scope>NUCLEOTIDE SEQUENCE [LARGE SCALE GENOMIC DNA]</scope>
</reference>
<comment type="similarity">
    <text evidence="3">In the C-terminal section; belongs to the transferase hexapeptide repeat family.</text>
</comment>
<dbReference type="Pfam" id="PF00483">
    <property type="entry name" value="NTP_transferase"/>
    <property type="match status" value="1"/>
</dbReference>
<evidence type="ECO:0000256" key="11">
    <source>
        <dbReference type="ARBA" id="ARBA00048493"/>
    </source>
</evidence>
<evidence type="ECO:0000256" key="9">
    <source>
        <dbReference type="ARBA" id="ARBA00023315"/>
    </source>
</evidence>
<proteinExistence type="inferred from homology"/>